<evidence type="ECO:0000313" key="6">
    <source>
        <dbReference type="Proteomes" id="UP001142393"/>
    </source>
</evidence>
<dbReference type="Gene3D" id="1.25.40.10">
    <property type="entry name" value="Tetratricopeptide repeat domain"/>
    <property type="match status" value="3"/>
</dbReference>
<dbReference type="Proteomes" id="UP001142393">
    <property type="component" value="Unassembled WGS sequence"/>
</dbReference>
<accession>A0A9W8PBE0</accession>
<sequence>MSLRAGIFRIGLVQARCLPKSAFKSQFYRQFGSSATLYNSVGKYLTSLKADIQNTDVIHRDYPLLTWEVIQSKQPHQNPPLDKNDIENMLEALALSALPEDLSRIEQILSDMTNVYDLSPTRETHTVIIRALIQKGTFQSVKLWLEHMPKKPGGVEPTTGHYHLVLEAGPRFCSFKNMMQLVHEMRQRGCEPTNDTFKLLAQARWLTTRVSRIPLPSDFTPIFQYMKEIGLPYNITVADMLHVMYLDKQRFRYAEDILTLYNQTFSDLLTPDLLWENGWLLRLSAAVKEGGVTSGLKLIPKYIEEGGKPSVRTLGVFMQRLTRFEHLCSVRDQLGVTPSQEQWSMLLLQCVKRDNCSEMLELYHHIRKEGVMPTASAISRLVQSVLASPSADAVDTSFKIFKEFTDSLPDHCDLLEREMQRSLADLFSAILREVSQRSDEYAPMKELILREAEAHRVPLHSASGYLTVVSMNSAHSEDEAMEAYRESKHVLDESGHFTVLDILSRLSWSDRMEPQVPNISFYFEVVKDMKAAGYSITPPVYLVLLRSLRQLASRTSKRIGFLHLRRDALAATRQTHDLITLDSSITPNSSLWNALLDNYRLLESFPDALRVWDTMYISRTFDRASVNIILTTCREAGGVDMARQIKTKLERTGFIFDNYNWKAWIACLCDAGRMNDALRDMCTVVKNPDPEMAHIILGRLKPDIKAKVMAAIRKHQPKLHDALVQGA</sequence>
<keyword evidence="2" id="KW-0677">Repeat</keyword>
<evidence type="ECO:0000256" key="4">
    <source>
        <dbReference type="ARBA" id="ARBA00044511"/>
    </source>
</evidence>
<comment type="caution">
    <text evidence="5">The sequence shown here is derived from an EMBL/GenBank/DDBJ whole genome shotgun (WGS) entry which is preliminary data.</text>
</comment>
<keyword evidence="6" id="KW-1185">Reference proteome</keyword>
<dbReference type="EMBL" id="JANVFU010000001">
    <property type="protein sequence ID" value="KAJ3750737.1"/>
    <property type="molecule type" value="Genomic_DNA"/>
</dbReference>
<dbReference type="AlphaFoldDB" id="A0A9W8PBE0"/>
<gene>
    <name evidence="5" type="ORF">DFH05DRAFT_1468395</name>
</gene>
<reference evidence="5 6" key="1">
    <citation type="journal article" date="2023" name="Proc. Natl. Acad. Sci. U.S.A.">
        <title>A global phylogenomic analysis of the shiitake genus Lentinula.</title>
        <authorList>
            <person name="Sierra-Patev S."/>
            <person name="Min B."/>
            <person name="Naranjo-Ortiz M."/>
            <person name="Looney B."/>
            <person name="Konkel Z."/>
            <person name="Slot J.C."/>
            <person name="Sakamoto Y."/>
            <person name="Steenwyk J.L."/>
            <person name="Rokas A."/>
            <person name="Carro J."/>
            <person name="Camarero S."/>
            <person name="Ferreira P."/>
            <person name="Molpeceres G."/>
            <person name="Ruiz-Duenas F.J."/>
            <person name="Serrano A."/>
            <person name="Henrissat B."/>
            <person name="Drula E."/>
            <person name="Hughes K.W."/>
            <person name="Mata J.L."/>
            <person name="Ishikawa N.K."/>
            <person name="Vargas-Isla R."/>
            <person name="Ushijima S."/>
            <person name="Smith C.A."/>
            <person name="Donoghue J."/>
            <person name="Ahrendt S."/>
            <person name="Andreopoulos W."/>
            <person name="He G."/>
            <person name="LaButti K."/>
            <person name="Lipzen A."/>
            <person name="Ng V."/>
            <person name="Riley R."/>
            <person name="Sandor L."/>
            <person name="Barry K."/>
            <person name="Martinez A.T."/>
            <person name="Xiao Y."/>
            <person name="Gibbons J.G."/>
            <person name="Terashima K."/>
            <person name="Grigoriev I.V."/>
            <person name="Hibbett D."/>
        </authorList>
    </citation>
    <scope>NUCLEOTIDE SEQUENCE [LARGE SCALE GENOMIC DNA]</scope>
    <source>
        <strain evidence="5 6">TFB7810</strain>
    </source>
</reference>
<protein>
    <recommendedName>
        <fullName evidence="7">Pentatricopeptide repeat-containing protein</fullName>
    </recommendedName>
</protein>
<evidence type="ECO:0000256" key="1">
    <source>
        <dbReference type="ARBA" id="ARBA00006192"/>
    </source>
</evidence>
<dbReference type="PANTHER" id="PTHR47936:SF1">
    <property type="entry name" value="PENTATRICOPEPTIDE REPEAT-CONTAINING PROTEIN GUN1, CHLOROPLASTIC"/>
    <property type="match status" value="1"/>
</dbReference>
<evidence type="ECO:0000256" key="2">
    <source>
        <dbReference type="ARBA" id="ARBA00022737"/>
    </source>
</evidence>
<evidence type="ECO:0000313" key="5">
    <source>
        <dbReference type="EMBL" id="KAJ3750737.1"/>
    </source>
</evidence>
<dbReference type="GO" id="GO:0031930">
    <property type="term" value="P:mitochondria-nucleus signaling pathway"/>
    <property type="evidence" value="ECO:0007669"/>
    <property type="project" value="TreeGrafter"/>
</dbReference>
<proteinExistence type="inferred from homology"/>
<dbReference type="PANTHER" id="PTHR47936">
    <property type="entry name" value="PPR_LONG DOMAIN-CONTAINING PROTEIN"/>
    <property type="match status" value="1"/>
</dbReference>
<name>A0A9W8PBE0_9AGAR</name>
<comment type="similarity">
    <text evidence="1">Belongs to the CCM1 family.</text>
</comment>
<evidence type="ECO:0008006" key="7">
    <source>
        <dbReference type="Google" id="ProtNLM"/>
    </source>
</evidence>
<dbReference type="InterPro" id="IPR011990">
    <property type="entry name" value="TPR-like_helical_dom_sf"/>
</dbReference>
<comment type="function">
    <text evidence="3">Regulates mitochondrial small subunit maturation by controlling 15S rRNA 5'-end processing. Localizes to the 5' precursor of the 15S rRNA in a position that is subsequently occupied by mS47 in the mature yeast mtSSU. Uses structure and sequence-specific RNA recognition, binding to a single-stranded region of the precursor and specifically recognizing bases -6 to -1. The exchange of Ccm1 for mS47 is coupled to the irreversible removal of precursor rRNA that is accompanied by conformational changes of the mitoribosomal proteins uS5m and mS26. These conformational changes signal completion of 5'-end rRNA processing through protection of the mature 5'-end of the 15S rRNA and stabilization of mS47. The removal of the 5' precursor together with the dissociation of Ccm1 may be catalyzed by the 5'-3' exoribonuclease Pet127. Involved in the specific removal of group I introns in mitochondrial encoded transcripts.</text>
</comment>
<comment type="subunit">
    <text evidence="4">Binds to mitochondrial small subunit 15S rRNA.</text>
</comment>
<organism evidence="5 6">
    <name type="scientific">Lentinula detonsa</name>
    <dbReference type="NCBI Taxonomy" id="2804962"/>
    <lineage>
        <taxon>Eukaryota</taxon>
        <taxon>Fungi</taxon>
        <taxon>Dikarya</taxon>
        <taxon>Basidiomycota</taxon>
        <taxon>Agaricomycotina</taxon>
        <taxon>Agaricomycetes</taxon>
        <taxon>Agaricomycetidae</taxon>
        <taxon>Agaricales</taxon>
        <taxon>Marasmiineae</taxon>
        <taxon>Omphalotaceae</taxon>
        <taxon>Lentinula</taxon>
    </lineage>
</organism>
<evidence type="ECO:0000256" key="3">
    <source>
        <dbReference type="ARBA" id="ARBA00044493"/>
    </source>
</evidence>